<dbReference type="Pfam" id="PF00005">
    <property type="entry name" value="ABC_tran"/>
    <property type="match status" value="1"/>
</dbReference>
<dbReference type="InterPro" id="IPR036640">
    <property type="entry name" value="ABC1_TM_sf"/>
</dbReference>
<dbReference type="Gene3D" id="3.40.50.300">
    <property type="entry name" value="P-loop containing nucleotide triphosphate hydrolases"/>
    <property type="match status" value="1"/>
</dbReference>
<evidence type="ECO:0000259" key="8">
    <source>
        <dbReference type="PROSITE" id="PS50893"/>
    </source>
</evidence>
<feature type="transmembrane region" description="Helical" evidence="7">
    <location>
        <begin position="83"/>
        <end position="103"/>
    </location>
</feature>
<evidence type="ECO:0000256" key="2">
    <source>
        <dbReference type="ARBA" id="ARBA00022692"/>
    </source>
</evidence>
<feature type="transmembrane region" description="Helical" evidence="7">
    <location>
        <begin position="45"/>
        <end position="63"/>
    </location>
</feature>
<dbReference type="InterPro" id="IPR011527">
    <property type="entry name" value="ABC1_TM_dom"/>
</dbReference>
<dbReference type="PROSITE" id="PS50929">
    <property type="entry name" value="ABC_TM1F"/>
    <property type="match status" value="1"/>
</dbReference>
<evidence type="ECO:0000259" key="9">
    <source>
        <dbReference type="PROSITE" id="PS50929"/>
    </source>
</evidence>
<accession>A0A0W0VG13</accession>
<dbReference type="Pfam" id="PF00664">
    <property type="entry name" value="ABC_membrane"/>
    <property type="match status" value="1"/>
</dbReference>
<dbReference type="RefSeq" id="WP_051546342.1">
    <property type="nucleotide sequence ID" value="NZ_CAAAJD010000039.1"/>
</dbReference>
<dbReference type="InterPro" id="IPR003593">
    <property type="entry name" value="AAA+_ATPase"/>
</dbReference>
<feature type="transmembrane region" description="Helical" evidence="7">
    <location>
        <begin position="281"/>
        <end position="309"/>
    </location>
</feature>
<dbReference type="SMART" id="SM00382">
    <property type="entry name" value="AAA"/>
    <property type="match status" value="1"/>
</dbReference>
<dbReference type="InterPro" id="IPR027417">
    <property type="entry name" value="P-loop_NTPase"/>
</dbReference>
<evidence type="ECO:0000256" key="1">
    <source>
        <dbReference type="ARBA" id="ARBA00004651"/>
    </source>
</evidence>
<reference evidence="10 11" key="1">
    <citation type="submission" date="2015-11" db="EMBL/GenBank/DDBJ databases">
        <title>Genomic analysis of 38 Legionella species identifies large and diverse effector repertoires.</title>
        <authorList>
            <person name="Burstein D."/>
            <person name="Amaro F."/>
            <person name="Zusman T."/>
            <person name="Lifshitz Z."/>
            <person name="Cohen O."/>
            <person name="Gilbert J.A."/>
            <person name="Pupko T."/>
            <person name="Shuman H.A."/>
            <person name="Segal G."/>
        </authorList>
    </citation>
    <scope>NUCLEOTIDE SEQUENCE [LARGE SCALE GENOMIC DNA]</scope>
    <source>
        <strain evidence="10 11">ATCC 49751</strain>
    </source>
</reference>
<dbReference type="AlphaFoldDB" id="A0A0W0VG13"/>
<dbReference type="CDD" id="cd18566">
    <property type="entry name" value="ABC_6TM_PrtD_LapB_HlyB_like"/>
    <property type="match status" value="1"/>
</dbReference>
<evidence type="ECO:0000256" key="5">
    <source>
        <dbReference type="ARBA" id="ARBA00022989"/>
    </source>
</evidence>
<keyword evidence="2 7" id="KW-0812">Transmembrane</keyword>
<dbReference type="PATRIC" id="fig|45067.4.peg.2631"/>
<organism evidence="10 11">
    <name type="scientific">Legionella lansingensis</name>
    <dbReference type="NCBI Taxonomy" id="45067"/>
    <lineage>
        <taxon>Bacteria</taxon>
        <taxon>Pseudomonadati</taxon>
        <taxon>Pseudomonadota</taxon>
        <taxon>Gammaproteobacteria</taxon>
        <taxon>Legionellales</taxon>
        <taxon>Legionellaceae</taxon>
        <taxon>Legionella</taxon>
    </lineage>
</organism>
<dbReference type="GO" id="GO:0005524">
    <property type="term" value="F:ATP binding"/>
    <property type="evidence" value="ECO:0007669"/>
    <property type="project" value="UniProtKB-KW"/>
</dbReference>
<proteinExistence type="predicted"/>
<comment type="caution">
    <text evidence="10">The sequence shown here is derived from an EMBL/GenBank/DDBJ whole genome shotgun (WGS) entry which is preliminary data.</text>
</comment>
<evidence type="ECO:0000313" key="10">
    <source>
        <dbReference type="EMBL" id="KTD18585.1"/>
    </source>
</evidence>
<dbReference type="Gene3D" id="1.20.1560.10">
    <property type="entry name" value="ABC transporter type 1, transmembrane domain"/>
    <property type="match status" value="1"/>
</dbReference>
<dbReference type="SUPFAM" id="SSF52540">
    <property type="entry name" value="P-loop containing nucleoside triphosphate hydrolases"/>
    <property type="match status" value="1"/>
</dbReference>
<sequence>MHLDAKGVRAKKPYDWLSKFSWIKIWLKDSGFSLLMGAWKNDKKIVYSVLLSSLIINILNLIFPLTLLQVYDRIIPHQSIGTLIWLTILVFGSLILSAILKIVRSYVGAWADAKFEHHTGCKAFDSLLQCKLSFYEKEGSGRHLKRMTALSSLKQFYAGQALITLVDVPFIFLYLALITYVAGWLVLAPMFIIAIAFITTLNSTNLLQKKLMKRQDHDERRLNFIVETLSKIHTIKSTTMEAQMLRRFERLQKSSSAFDYQITQGSAILISDSIIFSQATIVLVAGLGSVLVFSGTLSVGILAACILLAGQCLQPVNSLLSMWGRLQTIRIAHQELQKIMTMVPEYTSGMETLRDVQGELELDGLSFRYSDKDYFILKDINLKIKPLETISITGEGLSGKSTLLSLLLKLNTPTSGRILIDGKDIVSLSPESLRHAIGYMAEQAILFKGTILQNLTMFREEYDVKARFLSRQTGLANYIEQLPDGYETKVGYQAAATLPRGLMQYIVIIRALISDPKIILFDEANIAIDIEGDRRIIELLKSLRDKHTMILVSHRPSVIAMAHRSYVLENGKLQLITEPDTSVIRYEK</sequence>
<evidence type="ECO:0000256" key="3">
    <source>
        <dbReference type="ARBA" id="ARBA00022741"/>
    </source>
</evidence>
<feature type="transmembrane region" description="Helical" evidence="7">
    <location>
        <begin position="156"/>
        <end position="178"/>
    </location>
</feature>
<keyword evidence="6 7" id="KW-0472">Membrane</keyword>
<keyword evidence="3" id="KW-0547">Nucleotide-binding</keyword>
<dbReference type="GO" id="GO:0015421">
    <property type="term" value="F:ABC-type oligopeptide transporter activity"/>
    <property type="evidence" value="ECO:0007669"/>
    <property type="project" value="TreeGrafter"/>
</dbReference>
<dbReference type="InterPro" id="IPR039421">
    <property type="entry name" value="Type_1_exporter"/>
</dbReference>
<dbReference type="SUPFAM" id="SSF90123">
    <property type="entry name" value="ABC transporter transmembrane region"/>
    <property type="match status" value="1"/>
</dbReference>
<dbReference type="PROSITE" id="PS50893">
    <property type="entry name" value="ABC_TRANSPORTER_2"/>
    <property type="match status" value="1"/>
</dbReference>
<dbReference type="STRING" id="45067.Llan_2503"/>
<evidence type="ECO:0000256" key="4">
    <source>
        <dbReference type="ARBA" id="ARBA00022840"/>
    </source>
</evidence>
<evidence type="ECO:0000256" key="7">
    <source>
        <dbReference type="SAM" id="Phobius"/>
    </source>
</evidence>
<dbReference type="PANTHER" id="PTHR43394:SF1">
    <property type="entry name" value="ATP-BINDING CASSETTE SUB-FAMILY B MEMBER 10, MITOCHONDRIAL"/>
    <property type="match status" value="1"/>
</dbReference>
<feature type="transmembrane region" description="Helical" evidence="7">
    <location>
        <begin position="184"/>
        <end position="207"/>
    </location>
</feature>
<feature type="domain" description="ABC transporter" evidence="8">
    <location>
        <begin position="360"/>
        <end position="588"/>
    </location>
</feature>
<keyword evidence="11" id="KW-1185">Reference proteome</keyword>
<dbReference type="Proteomes" id="UP000054869">
    <property type="component" value="Unassembled WGS sequence"/>
</dbReference>
<dbReference type="EMBL" id="LNYI01000060">
    <property type="protein sequence ID" value="KTD18585.1"/>
    <property type="molecule type" value="Genomic_DNA"/>
</dbReference>
<feature type="domain" description="ABC transmembrane type-1" evidence="9">
    <location>
        <begin position="49"/>
        <end position="328"/>
    </location>
</feature>
<gene>
    <name evidence="10" type="ORF">Llan_2503</name>
</gene>
<comment type="subcellular location">
    <subcellularLocation>
        <location evidence="1">Cell membrane</location>
        <topology evidence="1">Multi-pass membrane protein</topology>
    </subcellularLocation>
</comment>
<evidence type="ECO:0008006" key="12">
    <source>
        <dbReference type="Google" id="ProtNLM"/>
    </source>
</evidence>
<dbReference type="GO" id="GO:0016887">
    <property type="term" value="F:ATP hydrolysis activity"/>
    <property type="evidence" value="ECO:0007669"/>
    <property type="project" value="InterPro"/>
</dbReference>
<dbReference type="GO" id="GO:0005886">
    <property type="term" value="C:plasma membrane"/>
    <property type="evidence" value="ECO:0007669"/>
    <property type="project" value="UniProtKB-SubCell"/>
</dbReference>
<name>A0A0W0VG13_9GAMM</name>
<evidence type="ECO:0000313" key="11">
    <source>
        <dbReference type="Proteomes" id="UP000054869"/>
    </source>
</evidence>
<evidence type="ECO:0000256" key="6">
    <source>
        <dbReference type="ARBA" id="ARBA00023136"/>
    </source>
</evidence>
<dbReference type="InterPro" id="IPR003439">
    <property type="entry name" value="ABC_transporter-like_ATP-bd"/>
</dbReference>
<dbReference type="eggNOG" id="COG2274">
    <property type="taxonomic scope" value="Bacteria"/>
</dbReference>
<protein>
    <recommendedName>
        <fullName evidence="12">Toxin secretion ATP binding protein</fullName>
    </recommendedName>
</protein>
<keyword evidence="5 7" id="KW-1133">Transmembrane helix</keyword>
<keyword evidence="4" id="KW-0067">ATP-binding</keyword>
<dbReference type="OrthoDB" id="9806127at2"/>
<dbReference type="PANTHER" id="PTHR43394">
    <property type="entry name" value="ATP-DEPENDENT PERMEASE MDL1, MITOCHONDRIAL"/>
    <property type="match status" value="1"/>
</dbReference>